<organism evidence="17 18">
    <name type="scientific">Andreesenia angusta</name>
    <dbReference type="NCBI Taxonomy" id="39480"/>
    <lineage>
        <taxon>Bacteria</taxon>
        <taxon>Bacillati</taxon>
        <taxon>Bacillota</taxon>
        <taxon>Tissierellia</taxon>
        <taxon>Tissierellales</taxon>
        <taxon>Gottschalkiaceae</taxon>
        <taxon>Andreesenia</taxon>
    </lineage>
</organism>
<comment type="subunit">
    <text evidence="13">Heterodimer of AddA and AddB/RexB.</text>
</comment>
<dbReference type="InterPro" id="IPR038726">
    <property type="entry name" value="PDDEXK_AddAB-type"/>
</dbReference>
<evidence type="ECO:0000313" key="18">
    <source>
        <dbReference type="Proteomes" id="UP000180254"/>
    </source>
</evidence>
<dbReference type="InterPro" id="IPR011604">
    <property type="entry name" value="PDDEXK-like_dom_sf"/>
</dbReference>
<dbReference type="EC" id="5.6.2.4" evidence="13"/>
<keyword evidence="5 13" id="KW-0347">Helicase</keyword>
<dbReference type="FunFam" id="3.40.50.300:FF:001236">
    <property type="entry name" value="ATP-dependent helicase/nuclease subunit A"/>
    <property type="match status" value="1"/>
</dbReference>
<dbReference type="Pfam" id="PF13361">
    <property type="entry name" value="UvrD_C"/>
    <property type="match status" value="1"/>
</dbReference>
<evidence type="ECO:0000256" key="3">
    <source>
        <dbReference type="ARBA" id="ARBA00022763"/>
    </source>
</evidence>
<gene>
    <name evidence="13 17" type="primary">addA</name>
    <name evidence="17" type="ORF">EUAN_10950</name>
</gene>
<evidence type="ECO:0000256" key="5">
    <source>
        <dbReference type="ARBA" id="ARBA00022806"/>
    </source>
</evidence>
<comment type="caution">
    <text evidence="17">The sequence shown here is derived from an EMBL/GenBank/DDBJ whole genome shotgun (WGS) entry which is preliminary data.</text>
</comment>
<name>A0A1S1V802_9FIRM</name>
<keyword evidence="9 13" id="KW-0234">DNA repair</keyword>
<dbReference type="GO" id="GO:0000724">
    <property type="term" value="P:double-strand break repair via homologous recombination"/>
    <property type="evidence" value="ECO:0007669"/>
    <property type="project" value="UniProtKB-UniRule"/>
</dbReference>
<proteinExistence type="inferred from homology"/>
<comment type="similarity">
    <text evidence="13">Belongs to the helicase family. AddA subfamily.</text>
</comment>
<dbReference type="InterPro" id="IPR014016">
    <property type="entry name" value="UvrD-like_ATP-bd"/>
</dbReference>
<evidence type="ECO:0000259" key="15">
    <source>
        <dbReference type="PROSITE" id="PS51198"/>
    </source>
</evidence>
<evidence type="ECO:0000256" key="7">
    <source>
        <dbReference type="ARBA" id="ARBA00022840"/>
    </source>
</evidence>
<dbReference type="Gene3D" id="3.40.50.300">
    <property type="entry name" value="P-loop containing nucleotide triphosphate hydrolases"/>
    <property type="match status" value="4"/>
</dbReference>
<dbReference type="InterPro" id="IPR011335">
    <property type="entry name" value="Restrct_endonuc-II-like"/>
</dbReference>
<dbReference type="GO" id="GO:0008408">
    <property type="term" value="F:3'-5' exonuclease activity"/>
    <property type="evidence" value="ECO:0007669"/>
    <property type="project" value="UniProtKB-UniRule"/>
</dbReference>
<dbReference type="EC" id="3.1.-.-" evidence="13"/>
<dbReference type="HAMAP" id="MF_01451">
    <property type="entry name" value="AddA"/>
    <property type="match status" value="1"/>
</dbReference>
<dbReference type="PANTHER" id="PTHR11070:SF48">
    <property type="entry name" value="ATP-DEPENDENT HELICASE_NUCLEASE SUBUNIT A"/>
    <property type="match status" value="1"/>
</dbReference>
<dbReference type="Gene3D" id="3.90.320.10">
    <property type="match status" value="1"/>
</dbReference>
<protein>
    <recommendedName>
        <fullName evidence="13">ATP-dependent helicase/nuclease subunit A</fullName>
        <ecNumber evidence="13">3.1.-.-</ecNumber>
        <ecNumber evidence="13">5.6.2.4</ecNumber>
    </recommendedName>
    <alternativeName>
        <fullName evidence="13">ATP-dependent helicase/nuclease AddA</fullName>
    </alternativeName>
    <alternativeName>
        <fullName evidence="13">DNA 3'-5' helicase AddA</fullName>
    </alternativeName>
</protein>
<dbReference type="PROSITE" id="PS51217">
    <property type="entry name" value="UVRD_HELICASE_CTER"/>
    <property type="match status" value="1"/>
</dbReference>
<keyword evidence="18" id="KW-1185">Reference proteome</keyword>
<dbReference type="GO" id="GO:0005524">
    <property type="term" value="F:ATP binding"/>
    <property type="evidence" value="ECO:0007669"/>
    <property type="project" value="UniProtKB-UniRule"/>
</dbReference>
<keyword evidence="8 13" id="KW-0238">DNA-binding</keyword>
<dbReference type="PANTHER" id="PTHR11070">
    <property type="entry name" value="UVRD / RECB / PCRA DNA HELICASE FAMILY MEMBER"/>
    <property type="match status" value="1"/>
</dbReference>
<dbReference type="GO" id="GO:0003690">
    <property type="term" value="F:double-stranded DNA binding"/>
    <property type="evidence" value="ECO:0007669"/>
    <property type="project" value="UniProtKB-UniRule"/>
</dbReference>
<dbReference type="GO" id="GO:0033202">
    <property type="term" value="C:DNA helicase complex"/>
    <property type="evidence" value="ECO:0007669"/>
    <property type="project" value="TreeGrafter"/>
</dbReference>
<keyword evidence="2 13" id="KW-0547">Nucleotide-binding</keyword>
<dbReference type="CDD" id="cd17932">
    <property type="entry name" value="DEXQc_UvrD"/>
    <property type="match status" value="1"/>
</dbReference>
<evidence type="ECO:0000256" key="14">
    <source>
        <dbReference type="PROSITE-ProRule" id="PRU00560"/>
    </source>
</evidence>
<dbReference type="NCBIfam" id="TIGR02785">
    <property type="entry name" value="addA_Gpos"/>
    <property type="match status" value="1"/>
</dbReference>
<comment type="catalytic activity">
    <reaction evidence="12 13">
        <text>ATP + H2O = ADP + phosphate + H(+)</text>
        <dbReference type="Rhea" id="RHEA:13065"/>
        <dbReference type="ChEBI" id="CHEBI:15377"/>
        <dbReference type="ChEBI" id="CHEBI:15378"/>
        <dbReference type="ChEBI" id="CHEBI:30616"/>
        <dbReference type="ChEBI" id="CHEBI:43474"/>
        <dbReference type="ChEBI" id="CHEBI:456216"/>
        <dbReference type="EC" id="5.6.2.4"/>
    </reaction>
</comment>
<dbReference type="SUPFAM" id="SSF52980">
    <property type="entry name" value="Restriction endonuclease-like"/>
    <property type="match status" value="1"/>
</dbReference>
<feature type="domain" description="UvrD-like helicase ATP-binding" evidence="15">
    <location>
        <begin position="2"/>
        <end position="461"/>
    </location>
</feature>
<dbReference type="SUPFAM" id="SSF52540">
    <property type="entry name" value="P-loop containing nucleoside triphosphate hydrolases"/>
    <property type="match status" value="1"/>
</dbReference>
<keyword evidence="6 13" id="KW-0269">Exonuclease</keyword>
<evidence type="ECO:0000256" key="11">
    <source>
        <dbReference type="ARBA" id="ARBA00034617"/>
    </source>
</evidence>
<evidence type="ECO:0000256" key="12">
    <source>
        <dbReference type="ARBA" id="ARBA00048988"/>
    </source>
</evidence>
<evidence type="ECO:0000256" key="2">
    <source>
        <dbReference type="ARBA" id="ARBA00022741"/>
    </source>
</evidence>
<evidence type="ECO:0000256" key="13">
    <source>
        <dbReference type="HAMAP-Rule" id="MF_01451"/>
    </source>
</evidence>
<keyword evidence="7 13" id="KW-0067">ATP-binding</keyword>
<keyword evidence="10 13" id="KW-0413">Isomerase</keyword>
<reference evidence="17 18" key="1">
    <citation type="submission" date="2016-09" db="EMBL/GenBank/DDBJ databases">
        <title>Genome sequence of Eubacterium angustum.</title>
        <authorList>
            <person name="Poehlein A."/>
            <person name="Daniel R."/>
        </authorList>
    </citation>
    <scope>NUCLEOTIDE SEQUENCE [LARGE SCALE GENOMIC DNA]</scope>
    <source>
        <strain evidence="17 18">DSM 1989</strain>
    </source>
</reference>
<evidence type="ECO:0000256" key="8">
    <source>
        <dbReference type="ARBA" id="ARBA00023125"/>
    </source>
</evidence>
<evidence type="ECO:0000313" key="17">
    <source>
        <dbReference type="EMBL" id="OHW62530.1"/>
    </source>
</evidence>
<keyword evidence="4 13" id="KW-0378">Hydrolase</keyword>
<evidence type="ECO:0000256" key="6">
    <source>
        <dbReference type="ARBA" id="ARBA00022839"/>
    </source>
</evidence>
<accession>A0A1S1V802</accession>
<dbReference type="OrthoDB" id="9810135at2"/>
<dbReference type="InterPro" id="IPR000212">
    <property type="entry name" value="DNA_helicase_UvrD/REP"/>
</dbReference>
<evidence type="ECO:0000256" key="1">
    <source>
        <dbReference type="ARBA" id="ARBA00022722"/>
    </source>
</evidence>
<dbReference type="AlphaFoldDB" id="A0A1S1V802"/>
<evidence type="ECO:0000256" key="4">
    <source>
        <dbReference type="ARBA" id="ARBA00022801"/>
    </source>
</evidence>
<sequence>MANWTDDQLEAIESRGQNLLVSAAAGSGKTAVLVERIIRMVVEDGVDIDRLMIVTFTNAAAGEMRERIMGALVDKLEIEGESENIRRQISLLNRASITTVHSFCINVLRKNFHFLDLDPNFRIADATETKILVQEALEELLEDEYGQEEPDFVKLVESYSEDKGDLKLESLILKVYYFIQSQPYPLKWLFEKVENLNVSKEELLKSQWLESSMQEIGEELEECAKILEKAKMLAEEDEILFEKYGQTVIEDIASLKSLKRALEEGGFETLQREIMLLSHSRLKTLKKDEVEESLKQEVKALRDEYKAIVGKLKDGILKKDLEDYRRDMIEMYPAISSLAKLVEKFTQRYGEKKSERGILDFNDLEHMTLELLEREEVSSSLRDKYEYIFVDEYQDSNIVQETIVKKICRENNLFLVGDVKQSIYRFRLADPTLFIEKYFEYDKEGNSKSSRVDLSRNFRSRKQIIDGVNFLFKQLMSERLGEIDYGEDAYLYTGAEYGDIYDNSIELNIVDKKIKAPEEGGALSETDMELEDMQTAEVEAHFIADKIKSLAGEKTYDAKKGEYRDIDYKDMVILLRTMKNWAGVYEEVFVKEGIPIYTDDSSGYFEAMEVKVFLNLLSIVDNRAQDLPLLSVMRSPIGKFKVEELVAIRLHDRTSSYHRALEKYIEEVDDELSEKLLDFKSKVDRWKRESRYYKLDEFIWKLLVETSYYNYVGGMVNGDQRQANLRMLVDRADEFEKASINGLFNFIRFSDKLKDINGDMGTAKTIGENENVVRIMSIHKSKGLEFPVVFCGGLGKQFNKSDTRDELLLHKDLGIGAKYVDLESRRYGSSLPELAIKKKLSVENLSEELRILYVAFTRAKDKLFMYGTVNGLEKSCEKWSRGTNTHTLLKASCLLDWVCMALSKHPDGKDILARGGCSAEGIPLLEDESEWTVNFLEKAEILNIQSQEALEKKEKKKVLESYRGDRDGDVRREVERRFSWSYPFEEATETPSKVSVTYLKNLEIGKSYELKIPELVEYPSFMAEEKTLSAADRGTLNHRVLEKIPFDRSWSSEELEQYLKESTENGEFTEEELENLDIAGLELFLSSDIYSRILKSESVKREQPFVYANTEERELYIQGIIDCYFEEDGEYVIVDYKTDKVESESQLAKRYSGQLGLYREALESISKKRVKVSYIYSLHLGKEIEV</sequence>
<dbReference type="InterPro" id="IPR027417">
    <property type="entry name" value="P-loop_NTPase"/>
</dbReference>
<feature type="binding site" evidence="14">
    <location>
        <begin position="23"/>
        <end position="30"/>
    </location>
    <ligand>
        <name>ATP</name>
        <dbReference type="ChEBI" id="CHEBI:30616"/>
    </ligand>
</feature>
<dbReference type="Proteomes" id="UP000180254">
    <property type="component" value="Unassembled WGS sequence"/>
</dbReference>
<dbReference type="STRING" id="39480.EUAN_10950"/>
<evidence type="ECO:0000256" key="10">
    <source>
        <dbReference type="ARBA" id="ARBA00023235"/>
    </source>
</evidence>
<keyword evidence="1 13" id="KW-0540">Nuclease</keyword>
<dbReference type="Pfam" id="PF12705">
    <property type="entry name" value="PDDEXK_1"/>
    <property type="match status" value="1"/>
</dbReference>
<dbReference type="RefSeq" id="WP_071062477.1">
    <property type="nucleotide sequence ID" value="NZ_MKIE01000003.1"/>
</dbReference>
<dbReference type="EMBL" id="MKIE01000003">
    <property type="protein sequence ID" value="OHW62530.1"/>
    <property type="molecule type" value="Genomic_DNA"/>
</dbReference>
<dbReference type="PROSITE" id="PS51198">
    <property type="entry name" value="UVRD_HELICASE_ATP_BIND"/>
    <property type="match status" value="1"/>
</dbReference>
<evidence type="ECO:0000259" key="16">
    <source>
        <dbReference type="PROSITE" id="PS51217"/>
    </source>
</evidence>
<feature type="domain" description="UvrD-like helicase C-terminal" evidence="16">
    <location>
        <begin position="495"/>
        <end position="783"/>
    </location>
</feature>
<dbReference type="InterPro" id="IPR014152">
    <property type="entry name" value="AddA"/>
</dbReference>
<dbReference type="InterPro" id="IPR014017">
    <property type="entry name" value="DNA_helicase_UvrD-like_C"/>
</dbReference>
<evidence type="ECO:0000256" key="9">
    <source>
        <dbReference type="ARBA" id="ARBA00023204"/>
    </source>
</evidence>
<comment type="catalytic activity">
    <reaction evidence="11 13">
        <text>Couples ATP hydrolysis with the unwinding of duplex DNA by translocating in the 3'-5' direction.</text>
        <dbReference type="EC" id="5.6.2.4"/>
    </reaction>
</comment>
<dbReference type="Pfam" id="PF00580">
    <property type="entry name" value="UvrD-helicase"/>
    <property type="match status" value="2"/>
</dbReference>
<dbReference type="GO" id="GO:0043138">
    <property type="term" value="F:3'-5' DNA helicase activity"/>
    <property type="evidence" value="ECO:0007669"/>
    <property type="project" value="UniProtKB-UniRule"/>
</dbReference>
<dbReference type="GO" id="GO:0005829">
    <property type="term" value="C:cytosol"/>
    <property type="evidence" value="ECO:0007669"/>
    <property type="project" value="TreeGrafter"/>
</dbReference>
<dbReference type="GO" id="GO:0016887">
    <property type="term" value="F:ATP hydrolysis activity"/>
    <property type="evidence" value="ECO:0007669"/>
    <property type="project" value="RHEA"/>
</dbReference>
<keyword evidence="3 13" id="KW-0227">DNA damage</keyword>
<comment type="cofactor">
    <cofactor evidence="13">
        <name>Mg(2+)</name>
        <dbReference type="ChEBI" id="CHEBI:18420"/>
    </cofactor>
</comment>
<comment type="function">
    <text evidence="13">The heterodimer acts as both an ATP-dependent DNA helicase and an ATP-dependent, dual-direction single-stranded exonuclease. Recognizes the chi site generating a DNA molecule suitable for the initiation of homologous recombination. The AddA nuclease domain is required for chi fragment generation; this subunit has the helicase and 3' -&gt; 5' nuclease activities.</text>
</comment>